<dbReference type="Proteomes" id="UP000032180">
    <property type="component" value="Chromosome 11"/>
</dbReference>
<reference evidence="3" key="2">
    <citation type="submission" date="2013-12" db="EMBL/GenBank/DDBJ databases">
        <authorList>
            <person name="Yu Y."/>
            <person name="Lee S."/>
            <person name="de Baynast K."/>
            <person name="Wissotski M."/>
            <person name="Liu L."/>
            <person name="Talag J."/>
            <person name="Goicoechea J."/>
            <person name="Angelova A."/>
            <person name="Jetty R."/>
            <person name="Kudrna D."/>
            <person name="Golser W."/>
            <person name="Rivera L."/>
            <person name="Zhang J."/>
            <person name="Wing R."/>
        </authorList>
    </citation>
    <scope>NUCLEOTIDE SEQUENCE</scope>
</reference>
<dbReference type="AlphaFoldDB" id="A0A0D9XQL3"/>
<keyword evidence="3" id="KW-1185">Reference proteome</keyword>
<name>A0A0D9XQL3_9ORYZ</name>
<proteinExistence type="predicted"/>
<dbReference type="HOGENOM" id="CLU_2187696_0_0_1"/>
<evidence type="ECO:0000313" key="3">
    <source>
        <dbReference type="Proteomes" id="UP000032180"/>
    </source>
</evidence>
<dbReference type="EnsemblPlants" id="LPERR11G06790.2">
    <property type="protein sequence ID" value="LPERR11G06790.2"/>
    <property type="gene ID" value="LPERR11G06790"/>
</dbReference>
<reference evidence="2" key="3">
    <citation type="submission" date="2015-04" db="UniProtKB">
        <authorList>
            <consortium name="EnsemblPlants"/>
        </authorList>
    </citation>
    <scope>IDENTIFICATION</scope>
</reference>
<reference evidence="2 3" key="1">
    <citation type="submission" date="2012-08" db="EMBL/GenBank/DDBJ databases">
        <title>Oryza genome evolution.</title>
        <authorList>
            <person name="Wing R.A."/>
        </authorList>
    </citation>
    <scope>NUCLEOTIDE SEQUENCE</scope>
</reference>
<evidence type="ECO:0000313" key="2">
    <source>
        <dbReference type="EnsemblPlants" id="LPERR11G06790.2"/>
    </source>
</evidence>
<sequence length="109" mass="11624">MWAPPLVYLGFVESNTRPTAQFRASLLLPQSPRLNAYTTPRRRCSNPVASSPASRALRPACGAAASAASSRRPPALLNLVRAEAGAGPLQPPLHRRRGSAFPPRSLGSR</sequence>
<accession>A0A0D9XQL3</accession>
<feature type="region of interest" description="Disordered" evidence="1">
    <location>
        <begin position="82"/>
        <end position="109"/>
    </location>
</feature>
<dbReference type="Gramene" id="LPERR11G06790.2">
    <property type="protein sequence ID" value="LPERR11G06790.2"/>
    <property type="gene ID" value="LPERR11G06790"/>
</dbReference>
<evidence type="ECO:0000256" key="1">
    <source>
        <dbReference type="SAM" id="MobiDB-lite"/>
    </source>
</evidence>
<organism evidence="2 3">
    <name type="scientific">Leersia perrieri</name>
    <dbReference type="NCBI Taxonomy" id="77586"/>
    <lineage>
        <taxon>Eukaryota</taxon>
        <taxon>Viridiplantae</taxon>
        <taxon>Streptophyta</taxon>
        <taxon>Embryophyta</taxon>
        <taxon>Tracheophyta</taxon>
        <taxon>Spermatophyta</taxon>
        <taxon>Magnoliopsida</taxon>
        <taxon>Liliopsida</taxon>
        <taxon>Poales</taxon>
        <taxon>Poaceae</taxon>
        <taxon>BOP clade</taxon>
        <taxon>Oryzoideae</taxon>
        <taxon>Oryzeae</taxon>
        <taxon>Oryzinae</taxon>
        <taxon>Leersia</taxon>
    </lineage>
</organism>
<protein>
    <submittedName>
        <fullName evidence="2">Uncharacterized protein</fullName>
    </submittedName>
</protein>